<evidence type="ECO:0000259" key="1">
    <source>
        <dbReference type="Pfam" id="PF13456"/>
    </source>
</evidence>
<accession>A0AAW2CYV4</accession>
<dbReference type="CDD" id="cd06222">
    <property type="entry name" value="RNase_H_like"/>
    <property type="match status" value="1"/>
</dbReference>
<dbReference type="InterPro" id="IPR002156">
    <property type="entry name" value="RNaseH_domain"/>
</dbReference>
<dbReference type="Gene3D" id="3.30.420.10">
    <property type="entry name" value="Ribonuclease H-like superfamily/Ribonuclease H"/>
    <property type="match status" value="1"/>
</dbReference>
<protein>
    <recommendedName>
        <fullName evidence="5">Reverse transcriptase zinc-binding domain-containing protein</fullName>
    </recommendedName>
</protein>
<dbReference type="Proteomes" id="UP001459277">
    <property type="component" value="Unassembled WGS sequence"/>
</dbReference>
<dbReference type="AlphaFoldDB" id="A0AAW2CYV4"/>
<evidence type="ECO:0000313" key="4">
    <source>
        <dbReference type="Proteomes" id="UP001459277"/>
    </source>
</evidence>
<dbReference type="GO" id="GO:0004523">
    <property type="term" value="F:RNA-DNA hybrid ribonuclease activity"/>
    <property type="evidence" value="ECO:0007669"/>
    <property type="project" value="InterPro"/>
</dbReference>
<feature type="domain" description="RNase H type-1" evidence="1">
    <location>
        <begin position="284"/>
        <end position="405"/>
    </location>
</feature>
<comment type="caution">
    <text evidence="3">The sequence shown here is derived from an EMBL/GenBank/DDBJ whole genome shotgun (WGS) entry which is preliminary data.</text>
</comment>
<dbReference type="Pfam" id="PF13456">
    <property type="entry name" value="RVT_3"/>
    <property type="match status" value="1"/>
</dbReference>
<dbReference type="InterPro" id="IPR053151">
    <property type="entry name" value="RNase_H-like"/>
</dbReference>
<evidence type="ECO:0000259" key="2">
    <source>
        <dbReference type="Pfam" id="PF13966"/>
    </source>
</evidence>
<dbReference type="Pfam" id="PF13966">
    <property type="entry name" value="zf-RVT"/>
    <property type="match status" value="1"/>
</dbReference>
<name>A0AAW2CYV4_9ROSI</name>
<dbReference type="InterPro" id="IPR036397">
    <property type="entry name" value="RNaseH_sf"/>
</dbReference>
<reference evidence="3 4" key="1">
    <citation type="submission" date="2024-01" db="EMBL/GenBank/DDBJ databases">
        <title>A telomere-to-telomere, gap-free genome of sweet tea (Lithocarpus litseifolius).</title>
        <authorList>
            <person name="Zhou J."/>
        </authorList>
    </citation>
    <scope>NUCLEOTIDE SEQUENCE [LARGE SCALE GENOMIC DNA]</scope>
    <source>
        <strain evidence="3">Zhou-2022a</strain>
        <tissue evidence="3">Leaf</tissue>
    </source>
</reference>
<dbReference type="GO" id="GO:0003676">
    <property type="term" value="F:nucleic acid binding"/>
    <property type="evidence" value="ECO:0007669"/>
    <property type="project" value="InterPro"/>
</dbReference>
<dbReference type="PANTHER" id="PTHR47723">
    <property type="entry name" value="OS05G0353850 PROTEIN"/>
    <property type="match status" value="1"/>
</dbReference>
<dbReference type="EMBL" id="JAZDWU010000005">
    <property type="protein sequence ID" value="KAL0003498.1"/>
    <property type="molecule type" value="Genomic_DNA"/>
</dbReference>
<evidence type="ECO:0008006" key="5">
    <source>
        <dbReference type="Google" id="ProtNLM"/>
    </source>
</evidence>
<keyword evidence="4" id="KW-1185">Reference proteome</keyword>
<proteinExistence type="predicted"/>
<dbReference type="SUPFAM" id="SSF53098">
    <property type="entry name" value="Ribonuclease H-like"/>
    <property type="match status" value="1"/>
</dbReference>
<dbReference type="PANTHER" id="PTHR47723:SF19">
    <property type="entry name" value="POLYNUCLEOTIDYL TRANSFERASE, RIBONUCLEASE H-LIKE SUPERFAMILY PROTEIN"/>
    <property type="match status" value="1"/>
</dbReference>
<gene>
    <name evidence="3" type="ORF">SO802_017279</name>
</gene>
<organism evidence="3 4">
    <name type="scientific">Lithocarpus litseifolius</name>
    <dbReference type="NCBI Taxonomy" id="425828"/>
    <lineage>
        <taxon>Eukaryota</taxon>
        <taxon>Viridiplantae</taxon>
        <taxon>Streptophyta</taxon>
        <taxon>Embryophyta</taxon>
        <taxon>Tracheophyta</taxon>
        <taxon>Spermatophyta</taxon>
        <taxon>Magnoliopsida</taxon>
        <taxon>eudicotyledons</taxon>
        <taxon>Gunneridae</taxon>
        <taxon>Pentapetalae</taxon>
        <taxon>rosids</taxon>
        <taxon>fabids</taxon>
        <taxon>Fagales</taxon>
        <taxon>Fagaceae</taxon>
        <taxon>Lithocarpus</taxon>
    </lineage>
</organism>
<dbReference type="InterPro" id="IPR026960">
    <property type="entry name" value="RVT-Znf"/>
</dbReference>
<dbReference type="InterPro" id="IPR044730">
    <property type="entry name" value="RNase_H-like_dom_plant"/>
</dbReference>
<feature type="domain" description="Reverse transcriptase zinc-binding" evidence="2">
    <location>
        <begin position="84"/>
        <end position="180"/>
    </location>
</feature>
<dbReference type="InterPro" id="IPR012337">
    <property type="entry name" value="RNaseH-like_sf"/>
</dbReference>
<evidence type="ECO:0000313" key="3">
    <source>
        <dbReference type="EMBL" id="KAL0003498.1"/>
    </source>
</evidence>
<sequence>MVSLFVHGVINGCHHTFKVVSPRLFMPADLRVSELISKEPVGWKMQVIDALFLPHEADTIKCIPLSTHLPPDKLIWAATTNGSFSVRSAYKLAMELSRSDNAGSSSDGSGLRIFWRRIWRIPVPHKIRHFTWRACREILPTKANLKRRKVVDTDNCEECNNGLENLGHLFWSCQRARQIWQCTKLRFAFEPTAISSFFDLVWHLIMVEEFDEDKVATVVTIAWSIWANHNEVRHGGIKKTGAALVKWSAQYLDEYRGANSSPEPIPRSQDVKWSPPPRTRYKINVDGAVFKTQKSAGVGVLIRDEHGQIVAALSQKINAPLGALEVEAKAVEIALQFARDVSISDFIMEGDSLVIYNALCGHSPPPSSVASVISGALVFCGVFQQVDFSHIRRQGNKPAHLLAKHVLGIVDYVAWLEESPCFLTQALTHDVSFSI</sequence>